<comment type="caution">
    <text evidence="1">The sequence shown here is derived from an EMBL/GenBank/DDBJ whole genome shotgun (WGS) entry which is preliminary data.</text>
</comment>
<gene>
    <name evidence="1" type="ORF">L2E82_11347</name>
</gene>
<dbReference type="EMBL" id="CM042010">
    <property type="protein sequence ID" value="KAI3781335.1"/>
    <property type="molecule type" value="Genomic_DNA"/>
</dbReference>
<keyword evidence="2" id="KW-1185">Reference proteome</keyword>
<evidence type="ECO:0000313" key="1">
    <source>
        <dbReference type="EMBL" id="KAI3781335.1"/>
    </source>
</evidence>
<protein>
    <submittedName>
        <fullName evidence="1">Uncharacterized protein</fullName>
    </submittedName>
</protein>
<accession>A0ACB9GD33</accession>
<dbReference type="Proteomes" id="UP001055811">
    <property type="component" value="Linkage Group LG02"/>
</dbReference>
<name>A0ACB9GD33_CICIN</name>
<reference evidence="1 2" key="2">
    <citation type="journal article" date="2022" name="Mol. Ecol. Resour.">
        <title>The genomes of chicory, endive, great burdock and yacon provide insights into Asteraceae paleo-polyploidization history and plant inulin production.</title>
        <authorList>
            <person name="Fan W."/>
            <person name="Wang S."/>
            <person name="Wang H."/>
            <person name="Wang A."/>
            <person name="Jiang F."/>
            <person name="Liu H."/>
            <person name="Zhao H."/>
            <person name="Xu D."/>
            <person name="Zhang Y."/>
        </authorList>
    </citation>
    <scope>NUCLEOTIDE SEQUENCE [LARGE SCALE GENOMIC DNA]</scope>
    <source>
        <strain evidence="2">cv. Punajuju</strain>
        <tissue evidence="1">Leaves</tissue>
    </source>
</reference>
<reference evidence="2" key="1">
    <citation type="journal article" date="2022" name="Mol. Ecol. Resour.">
        <title>The genomes of chicory, endive, great burdock and yacon provide insights into Asteraceae palaeo-polyploidization history and plant inulin production.</title>
        <authorList>
            <person name="Fan W."/>
            <person name="Wang S."/>
            <person name="Wang H."/>
            <person name="Wang A."/>
            <person name="Jiang F."/>
            <person name="Liu H."/>
            <person name="Zhao H."/>
            <person name="Xu D."/>
            <person name="Zhang Y."/>
        </authorList>
    </citation>
    <scope>NUCLEOTIDE SEQUENCE [LARGE SCALE GENOMIC DNA]</scope>
    <source>
        <strain evidence="2">cv. Punajuju</strain>
    </source>
</reference>
<organism evidence="1 2">
    <name type="scientific">Cichorium intybus</name>
    <name type="common">Chicory</name>
    <dbReference type="NCBI Taxonomy" id="13427"/>
    <lineage>
        <taxon>Eukaryota</taxon>
        <taxon>Viridiplantae</taxon>
        <taxon>Streptophyta</taxon>
        <taxon>Embryophyta</taxon>
        <taxon>Tracheophyta</taxon>
        <taxon>Spermatophyta</taxon>
        <taxon>Magnoliopsida</taxon>
        <taxon>eudicotyledons</taxon>
        <taxon>Gunneridae</taxon>
        <taxon>Pentapetalae</taxon>
        <taxon>asterids</taxon>
        <taxon>campanulids</taxon>
        <taxon>Asterales</taxon>
        <taxon>Asteraceae</taxon>
        <taxon>Cichorioideae</taxon>
        <taxon>Cichorieae</taxon>
        <taxon>Cichoriinae</taxon>
        <taxon>Cichorium</taxon>
    </lineage>
</organism>
<proteinExistence type="predicted"/>
<evidence type="ECO:0000313" key="2">
    <source>
        <dbReference type="Proteomes" id="UP001055811"/>
    </source>
</evidence>
<sequence>MNFIHDKDKCFRAHIKEELHHLTEGISEEENEEKEERRWGGRSQETNITVILVAHFFDWSSFVDYLFLISVSPKFYSVESLLKG</sequence>